<evidence type="ECO:0000256" key="1">
    <source>
        <dbReference type="ARBA" id="ARBA00001938"/>
    </source>
</evidence>
<dbReference type="AlphaFoldDB" id="A0A1L1PEW5"/>
<evidence type="ECO:0000313" key="5">
    <source>
        <dbReference type="Proteomes" id="UP000028878"/>
    </source>
</evidence>
<dbReference type="Gene3D" id="2.40.50.100">
    <property type="match status" value="1"/>
</dbReference>
<keyword evidence="2" id="KW-0450">Lipoyl</keyword>
<accession>A0A1L1PEW5</accession>
<dbReference type="RefSeq" id="WP_009517320.1">
    <property type="nucleotide sequence ID" value="NZ_CCAE010000003.1"/>
</dbReference>
<dbReference type="CDD" id="cd06849">
    <property type="entry name" value="lipoyl_domain"/>
    <property type="match status" value="1"/>
</dbReference>
<evidence type="ECO:0000256" key="2">
    <source>
        <dbReference type="ARBA" id="ARBA00022823"/>
    </source>
</evidence>
<reference evidence="5" key="1">
    <citation type="submission" date="2014-02" db="EMBL/GenBank/DDBJ databases">
        <authorList>
            <person name="Gan H."/>
        </authorList>
    </citation>
    <scope>NUCLEOTIDE SEQUENCE [LARGE SCALE GENOMIC DNA]</scope>
    <source>
        <strain evidence="5">S1</strain>
    </source>
</reference>
<feature type="domain" description="Lipoyl-binding" evidence="3">
    <location>
        <begin position="30"/>
        <end position="85"/>
    </location>
</feature>
<name>A0A1L1PEW5_HYDIT</name>
<proteinExistence type="predicted"/>
<organism evidence="4 5">
    <name type="scientific">Hydrogenophaga intermedia</name>
    <dbReference type="NCBI Taxonomy" id="65786"/>
    <lineage>
        <taxon>Bacteria</taxon>
        <taxon>Pseudomonadati</taxon>
        <taxon>Pseudomonadota</taxon>
        <taxon>Betaproteobacteria</taxon>
        <taxon>Burkholderiales</taxon>
        <taxon>Comamonadaceae</taxon>
        <taxon>Hydrogenophaga</taxon>
    </lineage>
</organism>
<gene>
    <name evidence="4" type="ORF">BN948_00730</name>
</gene>
<dbReference type="Pfam" id="PF00364">
    <property type="entry name" value="Biotin_lipoyl"/>
    <property type="match status" value="1"/>
</dbReference>
<evidence type="ECO:0000313" key="4">
    <source>
        <dbReference type="EMBL" id="CDN86329.1"/>
    </source>
</evidence>
<dbReference type="InterPro" id="IPR003016">
    <property type="entry name" value="2-oxoA_DH_lipoyl-BS"/>
</dbReference>
<dbReference type="EMBL" id="CCAE010000003">
    <property type="protein sequence ID" value="CDN86329.1"/>
    <property type="molecule type" value="Genomic_DNA"/>
</dbReference>
<dbReference type="InterPro" id="IPR000089">
    <property type="entry name" value="Biotin_lipoyl"/>
</dbReference>
<dbReference type="SUPFAM" id="SSF51230">
    <property type="entry name" value="Single hybrid motif"/>
    <property type="match status" value="1"/>
</dbReference>
<evidence type="ECO:0000259" key="3">
    <source>
        <dbReference type="Pfam" id="PF00364"/>
    </source>
</evidence>
<dbReference type="PROSITE" id="PS00189">
    <property type="entry name" value="LIPOYL"/>
    <property type="match status" value="1"/>
</dbReference>
<dbReference type="Proteomes" id="UP000028878">
    <property type="component" value="Unassembled WGS sequence"/>
</dbReference>
<keyword evidence="5" id="KW-1185">Reference proteome</keyword>
<comment type="cofactor">
    <cofactor evidence="1">
        <name>(R)-lipoate</name>
        <dbReference type="ChEBI" id="CHEBI:83088"/>
    </cofactor>
</comment>
<protein>
    <submittedName>
        <fullName evidence="4">Biotin/lipoyl attachment</fullName>
    </submittedName>
</protein>
<reference evidence="5" key="2">
    <citation type="submission" date="2014-11" db="EMBL/GenBank/DDBJ databases">
        <title>Draft genome sequence of Hydrogenophaga intermedia S1.</title>
        <authorList>
            <person name="Gan H.M."/>
            <person name="Chew T.H."/>
            <person name="Stolz A."/>
        </authorList>
    </citation>
    <scope>NUCLEOTIDE SEQUENCE [LARGE SCALE GENOMIC DNA]</scope>
    <source>
        <strain evidence="5">S1</strain>
    </source>
</reference>
<dbReference type="InterPro" id="IPR011053">
    <property type="entry name" value="Single_hybrid_motif"/>
</dbReference>
<sequence length="90" mass="9175">MTVNTNSGMAELGLPPEVWTGVDDEVQALLDRWLVAPGDAVAVGQVVARAVLVKSSLDIVAPVAGVLERVLVPAGASFARGQAVGQIARG</sequence>